<dbReference type="EMBL" id="QCXX01000004">
    <property type="protein sequence ID" value="PUV23374.1"/>
    <property type="molecule type" value="Genomic_DNA"/>
</dbReference>
<proteinExistence type="predicted"/>
<dbReference type="Pfam" id="PF01370">
    <property type="entry name" value="Epimerase"/>
    <property type="match status" value="1"/>
</dbReference>
<name>A0A363NRH4_9SPHI</name>
<evidence type="ECO:0000259" key="2">
    <source>
        <dbReference type="Pfam" id="PF01370"/>
    </source>
</evidence>
<dbReference type="SUPFAM" id="SSF51735">
    <property type="entry name" value="NAD(P)-binding Rossmann-fold domains"/>
    <property type="match status" value="1"/>
</dbReference>
<protein>
    <recommendedName>
        <fullName evidence="2">NAD-dependent epimerase/dehydratase domain-containing protein</fullName>
    </recommendedName>
</protein>
<dbReference type="PANTHER" id="PTHR14097">
    <property type="entry name" value="OXIDOREDUCTASE HTATIP2"/>
    <property type="match status" value="1"/>
</dbReference>
<dbReference type="Proteomes" id="UP000250831">
    <property type="component" value="Unassembled WGS sequence"/>
</dbReference>
<dbReference type="PANTHER" id="PTHR14097:SF8">
    <property type="entry name" value="NAD(P)-BINDING DOMAIN-CONTAINING PROTEIN"/>
    <property type="match status" value="1"/>
</dbReference>
<feature type="domain" description="NAD-dependent epimerase/dehydratase" evidence="2">
    <location>
        <begin position="5"/>
        <end position="115"/>
    </location>
</feature>
<reference evidence="3 4" key="1">
    <citation type="submission" date="2018-04" db="EMBL/GenBank/DDBJ databases">
        <title>Sphingobacterium sp. M46 Genome.</title>
        <authorList>
            <person name="Cheng J."/>
            <person name="Li Y."/>
        </authorList>
    </citation>
    <scope>NUCLEOTIDE SEQUENCE [LARGE SCALE GENOMIC DNA]</scope>
    <source>
        <strain evidence="3 4">M46</strain>
    </source>
</reference>
<gene>
    <name evidence="3" type="ORF">DCO56_15710</name>
</gene>
<comment type="caution">
    <text evidence="3">The sequence shown here is derived from an EMBL/GenBank/DDBJ whole genome shotgun (WGS) entry which is preliminary data.</text>
</comment>
<dbReference type="AlphaFoldDB" id="A0A363NRH4"/>
<dbReference type="OrthoDB" id="9798632at2"/>
<dbReference type="InterPro" id="IPR001509">
    <property type="entry name" value="Epimerase_deHydtase"/>
</dbReference>
<keyword evidence="4" id="KW-1185">Reference proteome</keyword>
<evidence type="ECO:0000256" key="1">
    <source>
        <dbReference type="ARBA" id="ARBA00004370"/>
    </source>
</evidence>
<evidence type="ECO:0000313" key="4">
    <source>
        <dbReference type="Proteomes" id="UP000250831"/>
    </source>
</evidence>
<organism evidence="3 4">
    <name type="scientific">Sphingobacterium athyrii</name>
    <dbReference type="NCBI Taxonomy" id="2152717"/>
    <lineage>
        <taxon>Bacteria</taxon>
        <taxon>Pseudomonadati</taxon>
        <taxon>Bacteroidota</taxon>
        <taxon>Sphingobacteriia</taxon>
        <taxon>Sphingobacteriales</taxon>
        <taxon>Sphingobacteriaceae</taxon>
        <taxon>Sphingobacterium</taxon>
    </lineage>
</organism>
<accession>A0A363NRH4</accession>
<sequence>MAMKVIITGTTGMVGEGVLLECLQNDKVEAVLSISRRTADIQHPKLKELLVKDFMDLSEFEAEISGYDACFYCAGVSSVGMKEDKYRYITYDTTLAFAKSLLKINPEISFIYVSGASTDSTEQGRMMWARVKGKTENDLAKLPFKKEYNFRPGGMTTVAGQKHANPFSFVAKIIKFFAPSVVLSLNEVGRAMIHAVERDDVKNILEIKDIRALA</sequence>
<comment type="subcellular location">
    <subcellularLocation>
        <location evidence="1">Membrane</location>
    </subcellularLocation>
</comment>
<dbReference type="GO" id="GO:0016020">
    <property type="term" value="C:membrane"/>
    <property type="evidence" value="ECO:0007669"/>
    <property type="project" value="UniProtKB-SubCell"/>
</dbReference>
<dbReference type="Gene3D" id="3.40.50.720">
    <property type="entry name" value="NAD(P)-binding Rossmann-like Domain"/>
    <property type="match status" value="1"/>
</dbReference>
<dbReference type="InterPro" id="IPR036291">
    <property type="entry name" value="NAD(P)-bd_dom_sf"/>
</dbReference>
<evidence type="ECO:0000313" key="3">
    <source>
        <dbReference type="EMBL" id="PUV23374.1"/>
    </source>
</evidence>